<gene>
    <name evidence="3" type="ORF">AGERDE_LOCUS5842</name>
</gene>
<organism evidence="3 4">
    <name type="scientific">Ambispora gerdemannii</name>
    <dbReference type="NCBI Taxonomy" id="144530"/>
    <lineage>
        <taxon>Eukaryota</taxon>
        <taxon>Fungi</taxon>
        <taxon>Fungi incertae sedis</taxon>
        <taxon>Mucoromycota</taxon>
        <taxon>Glomeromycotina</taxon>
        <taxon>Glomeromycetes</taxon>
        <taxon>Archaeosporales</taxon>
        <taxon>Ambisporaceae</taxon>
        <taxon>Ambispora</taxon>
    </lineage>
</organism>
<keyword evidence="2" id="KW-0472">Membrane</keyword>
<evidence type="ECO:0000256" key="1">
    <source>
        <dbReference type="SAM" id="MobiDB-lite"/>
    </source>
</evidence>
<dbReference type="AlphaFoldDB" id="A0A9N9FG81"/>
<keyword evidence="2" id="KW-0812">Transmembrane</keyword>
<accession>A0A9N9FG81</accession>
<comment type="caution">
    <text evidence="3">The sequence shown here is derived from an EMBL/GenBank/DDBJ whole genome shotgun (WGS) entry which is preliminary data.</text>
</comment>
<evidence type="ECO:0000256" key="2">
    <source>
        <dbReference type="SAM" id="Phobius"/>
    </source>
</evidence>
<dbReference type="Proteomes" id="UP000789831">
    <property type="component" value="Unassembled WGS sequence"/>
</dbReference>
<feature type="transmembrane region" description="Helical" evidence="2">
    <location>
        <begin position="6"/>
        <end position="29"/>
    </location>
</feature>
<proteinExistence type="predicted"/>
<evidence type="ECO:0000313" key="4">
    <source>
        <dbReference type="Proteomes" id="UP000789831"/>
    </source>
</evidence>
<dbReference type="OrthoDB" id="2405034at2759"/>
<keyword evidence="4" id="KW-1185">Reference proteome</keyword>
<feature type="transmembrane region" description="Helical" evidence="2">
    <location>
        <begin position="41"/>
        <end position="62"/>
    </location>
</feature>
<dbReference type="EMBL" id="CAJVPL010000842">
    <property type="protein sequence ID" value="CAG8533798.1"/>
    <property type="molecule type" value="Genomic_DNA"/>
</dbReference>
<feature type="region of interest" description="Disordered" evidence="1">
    <location>
        <begin position="214"/>
        <end position="238"/>
    </location>
</feature>
<keyword evidence="2" id="KW-1133">Transmembrane helix</keyword>
<sequence length="254" mass="28899">MPSYTGLQFLYMLLQLLNVLLLVFLITTILKSKAYFTKWTLFQICVCTFFEQVSGLPTLLVYGTEIQQRAYDTSICIIQQKVASFFMIPFQVLPAILIFYLWFALVKNNTDIEQNYGQYISGVVWLLTIVRSIIQWILDSEHEHWDTEVNKLGIVLFLIFGTTKSPTIFLPCCYYAPTPPSKVRSTLSSPLSPFSPSSPFYTAANNINRPARILSTNSNPHKSPPQTPLLALDSLRSSSPGDKDDFNYKLTRIV</sequence>
<reference evidence="3" key="1">
    <citation type="submission" date="2021-06" db="EMBL/GenBank/DDBJ databases">
        <authorList>
            <person name="Kallberg Y."/>
            <person name="Tangrot J."/>
            <person name="Rosling A."/>
        </authorList>
    </citation>
    <scope>NUCLEOTIDE SEQUENCE</scope>
    <source>
        <strain evidence="3">MT106</strain>
    </source>
</reference>
<name>A0A9N9FG81_9GLOM</name>
<protein>
    <submittedName>
        <fullName evidence="3">2610_t:CDS:1</fullName>
    </submittedName>
</protein>
<evidence type="ECO:0000313" key="3">
    <source>
        <dbReference type="EMBL" id="CAG8533798.1"/>
    </source>
</evidence>
<feature type="transmembrane region" description="Helical" evidence="2">
    <location>
        <begin position="82"/>
        <end position="104"/>
    </location>
</feature>
<feature type="transmembrane region" description="Helical" evidence="2">
    <location>
        <begin position="154"/>
        <end position="176"/>
    </location>
</feature>